<accession>A0A9D1M556</accession>
<organism evidence="13 14">
    <name type="scientific">Candidatus Scatocola faecipullorum</name>
    <dbReference type="NCBI Taxonomy" id="2840917"/>
    <lineage>
        <taxon>Bacteria</taxon>
        <taxon>Pseudomonadati</taxon>
        <taxon>Pseudomonadota</taxon>
        <taxon>Alphaproteobacteria</taxon>
        <taxon>Rhodospirillales</taxon>
        <taxon>Rhodospirillaceae</taxon>
        <taxon>Rhodospirillaceae incertae sedis</taxon>
        <taxon>Candidatus Scatocola</taxon>
    </lineage>
</organism>
<keyword evidence="8" id="KW-0066">ATP synthesis</keyword>
<reference evidence="13" key="1">
    <citation type="submission" date="2020-10" db="EMBL/GenBank/DDBJ databases">
        <authorList>
            <person name="Gilroy R."/>
        </authorList>
    </citation>
    <scope>NUCLEOTIDE SEQUENCE</scope>
    <source>
        <strain evidence="13">ChiW3-316</strain>
    </source>
</reference>
<evidence type="ECO:0000313" key="13">
    <source>
        <dbReference type="EMBL" id="HIU53742.1"/>
    </source>
</evidence>
<keyword evidence="3" id="KW-0813">Transport</keyword>
<evidence type="ECO:0000256" key="9">
    <source>
        <dbReference type="ARBA" id="ARBA00032200"/>
    </source>
</evidence>
<evidence type="ECO:0000256" key="10">
    <source>
        <dbReference type="ARBA" id="ARBA00032887"/>
    </source>
</evidence>
<keyword evidence="4 11" id="KW-0812">Transmembrane</keyword>
<keyword evidence="3" id="KW-0406">Ion transport</keyword>
<comment type="caution">
    <text evidence="13">The sequence shown here is derived from an EMBL/GenBank/DDBJ whole genome shotgun (WGS) entry which is preliminary data.</text>
</comment>
<dbReference type="SUPFAM" id="SSF81333">
    <property type="entry name" value="F1F0 ATP synthase subunit C"/>
    <property type="match status" value="1"/>
</dbReference>
<keyword evidence="5 11" id="KW-1133">Transmembrane helix</keyword>
<dbReference type="EMBL" id="DVNC01000044">
    <property type="protein sequence ID" value="HIU53742.1"/>
    <property type="molecule type" value="Genomic_DNA"/>
</dbReference>
<dbReference type="Pfam" id="PF00137">
    <property type="entry name" value="ATP-synt_C"/>
    <property type="match status" value="1"/>
</dbReference>
<dbReference type="InterPro" id="IPR035921">
    <property type="entry name" value="F/V-ATP_Csub_sf"/>
</dbReference>
<evidence type="ECO:0000259" key="12">
    <source>
        <dbReference type="Pfam" id="PF00137"/>
    </source>
</evidence>
<evidence type="ECO:0000256" key="1">
    <source>
        <dbReference type="ARBA" id="ARBA00004141"/>
    </source>
</evidence>
<dbReference type="GO" id="GO:0015078">
    <property type="term" value="F:proton transmembrane transporter activity"/>
    <property type="evidence" value="ECO:0007669"/>
    <property type="project" value="InterPro"/>
</dbReference>
<keyword evidence="7 11" id="KW-0472">Membrane</keyword>
<keyword evidence="6" id="KW-0446">Lipid-binding</keyword>
<dbReference type="PRINTS" id="PR00124">
    <property type="entry name" value="ATPASEC"/>
</dbReference>
<proteinExistence type="inferred from homology"/>
<dbReference type="GO" id="GO:0008289">
    <property type="term" value="F:lipid binding"/>
    <property type="evidence" value="ECO:0007669"/>
    <property type="project" value="UniProtKB-KW"/>
</dbReference>
<evidence type="ECO:0000256" key="8">
    <source>
        <dbReference type="ARBA" id="ARBA00023310"/>
    </source>
</evidence>
<dbReference type="InterPro" id="IPR000454">
    <property type="entry name" value="ATP_synth_F0_csu"/>
</dbReference>
<dbReference type="GO" id="GO:0033177">
    <property type="term" value="C:proton-transporting two-sector ATPase complex, proton-transporting domain"/>
    <property type="evidence" value="ECO:0007669"/>
    <property type="project" value="InterPro"/>
</dbReference>
<feature type="domain" description="V-ATPase proteolipid subunit C-like" evidence="12">
    <location>
        <begin position="7"/>
        <end position="69"/>
    </location>
</feature>
<keyword evidence="3" id="KW-0138">CF(0)</keyword>
<evidence type="ECO:0000256" key="5">
    <source>
        <dbReference type="ARBA" id="ARBA00022989"/>
    </source>
</evidence>
<dbReference type="InterPro" id="IPR002379">
    <property type="entry name" value="ATPase_proteolipid_c-like_dom"/>
</dbReference>
<feature type="transmembrane region" description="Helical" evidence="11">
    <location>
        <begin position="46"/>
        <end position="70"/>
    </location>
</feature>
<dbReference type="Gene3D" id="1.20.20.10">
    <property type="entry name" value="F1F0 ATP synthase subunit C"/>
    <property type="match status" value="1"/>
</dbReference>
<evidence type="ECO:0000313" key="14">
    <source>
        <dbReference type="Proteomes" id="UP000824107"/>
    </source>
</evidence>
<sequence>MEPMAYIGAGMCALSMMAAAWGVSQVWTTIISIVGRNPQVKKDVDIYGWAGFAAVEAIALYALVIALVMLTGK</sequence>
<dbReference type="InterPro" id="IPR038662">
    <property type="entry name" value="ATP_synth_F0_csu_sf"/>
</dbReference>
<evidence type="ECO:0000256" key="3">
    <source>
        <dbReference type="ARBA" id="ARBA00022547"/>
    </source>
</evidence>
<reference evidence="13" key="2">
    <citation type="journal article" date="2021" name="PeerJ">
        <title>Extensive microbial diversity within the chicken gut microbiome revealed by metagenomics and culture.</title>
        <authorList>
            <person name="Gilroy R."/>
            <person name="Ravi A."/>
            <person name="Getino M."/>
            <person name="Pursley I."/>
            <person name="Horton D.L."/>
            <person name="Alikhan N.F."/>
            <person name="Baker D."/>
            <person name="Gharbi K."/>
            <person name="Hall N."/>
            <person name="Watson M."/>
            <person name="Adriaenssens E.M."/>
            <person name="Foster-Nyarko E."/>
            <person name="Jarju S."/>
            <person name="Secka A."/>
            <person name="Antonio M."/>
            <person name="Oren A."/>
            <person name="Chaudhuri R.R."/>
            <person name="La Ragione R."/>
            <person name="Hildebrand F."/>
            <person name="Pallen M.J."/>
        </authorList>
    </citation>
    <scope>NUCLEOTIDE SEQUENCE</scope>
    <source>
        <strain evidence="13">ChiW3-316</strain>
    </source>
</reference>
<dbReference type="Proteomes" id="UP000824107">
    <property type="component" value="Unassembled WGS sequence"/>
</dbReference>
<dbReference type="AlphaFoldDB" id="A0A9D1M556"/>
<evidence type="ECO:0000256" key="7">
    <source>
        <dbReference type="ARBA" id="ARBA00023136"/>
    </source>
</evidence>
<dbReference type="GO" id="GO:0045259">
    <property type="term" value="C:proton-transporting ATP synthase complex"/>
    <property type="evidence" value="ECO:0007669"/>
    <property type="project" value="UniProtKB-KW"/>
</dbReference>
<comment type="subcellular location">
    <subcellularLocation>
        <location evidence="1">Membrane</location>
        <topology evidence="1">Multi-pass membrane protein</topology>
    </subcellularLocation>
</comment>
<evidence type="ECO:0000256" key="6">
    <source>
        <dbReference type="ARBA" id="ARBA00023121"/>
    </source>
</evidence>
<protein>
    <recommendedName>
        <fullName evidence="9">ATP synthase F(0) sector subunit c</fullName>
    </recommendedName>
    <alternativeName>
        <fullName evidence="10">F-type ATPase subunit c</fullName>
    </alternativeName>
</protein>
<comment type="similarity">
    <text evidence="2">Belongs to the ATPase C chain family.</text>
</comment>
<dbReference type="GO" id="GO:0015986">
    <property type="term" value="P:proton motive force-driven ATP synthesis"/>
    <property type="evidence" value="ECO:0007669"/>
    <property type="project" value="InterPro"/>
</dbReference>
<evidence type="ECO:0000256" key="4">
    <source>
        <dbReference type="ARBA" id="ARBA00022692"/>
    </source>
</evidence>
<dbReference type="CDD" id="cd18182">
    <property type="entry name" value="ATP-synt_Fo_c_ATP5G3"/>
    <property type="match status" value="1"/>
</dbReference>
<evidence type="ECO:0000256" key="2">
    <source>
        <dbReference type="ARBA" id="ARBA00006704"/>
    </source>
</evidence>
<gene>
    <name evidence="13" type="ORF">IAD20_06645</name>
</gene>
<evidence type="ECO:0000256" key="11">
    <source>
        <dbReference type="SAM" id="Phobius"/>
    </source>
</evidence>
<keyword evidence="3" id="KW-0375">Hydrogen ion transport</keyword>
<name>A0A9D1M556_9PROT</name>